<dbReference type="Proteomes" id="UP000000768">
    <property type="component" value="Chromosome 10"/>
</dbReference>
<accession>A0A1W0VSH0</accession>
<protein>
    <submittedName>
        <fullName evidence="1">Uncharacterized protein</fullName>
    </submittedName>
</protein>
<dbReference type="OMA" id="HANDNDG"/>
<dbReference type="EMBL" id="CM000769">
    <property type="protein sequence ID" value="OQU76232.1"/>
    <property type="molecule type" value="Genomic_DNA"/>
</dbReference>
<name>A0A1W0VSH0_SORBI</name>
<dbReference type="InParanoid" id="A0A1W0VSH0"/>
<evidence type="ECO:0000313" key="1">
    <source>
        <dbReference type="EMBL" id="OQU76232.1"/>
    </source>
</evidence>
<evidence type="ECO:0000313" key="2">
    <source>
        <dbReference type="Proteomes" id="UP000000768"/>
    </source>
</evidence>
<gene>
    <name evidence="1" type="ORF">SORBI_3010G116650</name>
</gene>
<organism evidence="1 2">
    <name type="scientific">Sorghum bicolor</name>
    <name type="common">Sorghum</name>
    <name type="synonym">Sorghum vulgare</name>
    <dbReference type="NCBI Taxonomy" id="4558"/>
    <lineage>
        <taxon>Eukaryota</taxon>
        <taxon>Viridiplantae</taxon>
        <taxon>Streptophyta</taxon>
        <taxon>Embryophyta</taxon>
        <taxon>Tracheophyta</taxon>
        <taxon>Spermatophyta</taxon>
        <taxon>Magnoliopsida</taxon>
        <taxon>Liliopsida</taxon>
        <taxon>Poales</taxon>
        <taxon>Poaceae</taxon>
        <taxon>PACMAD clade</taxon>
        <taxon>Panicoideae</taxon>
        <taxon>Andropogonodae</taxon>
        <taxon>Andropogoneae</taxon>
        <taxon>Sorghinae</taxon>
        <taxon>Sorghum</taxon>
    </lineage>
</organism>
<keyword evidence="2" id="KW-1185">Reference proteome</keyword>
<reference evidence="2" key="2">
    <citation type="journal article" date="2018" name="Plant J.">
        <title>The Sorghum bicolor reference genome: improved assembly, gene annotations, a transcriptome atlas, and signatures of genome organization.</title>
        <authorList>
            <person name="McCormick R.F."/>
            <person name="Truong S.K."/>
            <person name="Sreedasyam A."/>
            <person name="Jenkins J."/>
            <person name="Shu S."/>
            <person name="Sims D."/>
            <person name="Kennedy M."/>
            <person name="Amirebrahimi M."/>
            <person name="Weers B.D."/>
            <person name="McKinley B."/>
            <person name="Mattison A."/>
            <person name="Morishige D.T."/>
            <person name="Grimwood J."/>
            <person name="Schmutz J."/>
            <person name="Mullet J.E."/>
        </authorList>
    </citation>
    <scope>NUCLEOTIDE SEQUENCE [LARGE SCALE GENOMIC DNA]</scope>
    <source>
        <strain evidence="2">cv. BTx623</strain>
    </source>
</reference>
<dbReference type="Gramene" id="OQU76232">
    <property type="protein sequence ID" value="OQU76232"/>
    <property type="gene ID" value="SORBI_3010G116650"/>
</dbReference>
<reference evidence="1 2" key="1">
    <citation type="journal article" date="2009" name="Nature">
        <title>The Sorghum bicolor genome and the diversification of grasses.</title>
        <authorList>
            <person name="Paterson A.H."/>
            <person name="Bowers J.E."/>
            <person name="Bruggmann R."/>
            <person name="Dubchak I."/>
            <person name="Grimwood J."/>
            <person name="Gundlach H."/>
            <person name="Haberer G."/>
            <person name="Hellsten U."/>
            <person name="Mitros T."/>
            <person name="Poliakov A."/>
            <person name="Schmutz J."/>
            <person name="Spannagl M."/>
            <person name="Tang H."/>
            <person name="Wang X."/>
            <person name="Wicker T."/>
            <person name="Bharti A.K."/>
            <person name="Chapman J."/>
            <person name="Feltus F.A."/>
            <person name="Gowik U."/>
            <person name="Grigoriev I.V."/>
            <person name="Lyons E."/>
            <person name="Maher C.A."/>
            <person name="Martis M."/>
            <person name="Narechania A."/>
            <person name="Otillar R.P."/>
            <person name="Penning B.W."/>
            <person name="Salamov A.A."/>
            <person name="Wang Y."/>
            <person name="Zhang L."/>
            <person name="Carpita N.C."/>
            <person name="Freeling M."/>
            <person name="Gingle A.R."/>
            <person name="Hash C.T."/>
            <person name="Keller B."/>
            <person name="Klein P."/>
            <person name="Kresovich S."/>
            <person name="McCann M.C."/>
            <person name="Ming R."/>
            <person name="Peterson D.G."/>
            <person name="Mehboob-ur-Rahman"/>
            <person name="Ware D."/>
            <person name="Westhoff P."/>
            <person name="Mayer K.F."/>
            <person name="Messing J."/>
            <person name="Rokhsar D.S."/>
        </authorList>
    </citation>
    <scope>NUCLEOTIDE SEQUENCE [LARGE SCALE GENOMIC DNA]</scope>
    <source>
        <strain evidence="2">cv. BTx623</strain>
    </source>
</reference>
<sequence>MDSVVAPESEVAPDSVVAMNSMKVPDNVVASDSAMVPDSIVAMDLEKVLDSIVAMDSEEVPDSVVAMNSVVAMDSEEVPDSVVGMDSEEVVLDSVVCGRCGLLHEDYDMPARFLHDMDKFDCEFFIPDVEKLEMRGETIVLPEHVIKKLEEKLEKKISTQANKKDEPTISKGDY</sequence>
<proteinExistence type="predicted"/>
<dbReference type="AlphaFoldDB" id="A0A1W0VSH0"/>